<evidence type="ECO:0000313" key="3">
    <source>
        <dbReference type="Proteomes" id="UP001146019"/>
    </source>
</evidence>
<keyword evidence="3" id="KW-1185">Reference proteome</keyword>
<evidence type="ECO:0000313" key="2">
    <source>
        <dbReference type="EMBL" id="MCX5466137.1"/>
    </source>
</evidence>
<dbReference type="CDD" id="cd07987">
    <property type="entry name" value="LPLAT_MGAT-like"/>
    <property type="match status" value="1"/>
</dbReference>
<dbReference type="Pfam" id="PF01553">
    <property type="entry name" value="Acyltransferase"/>
    <property type="match status" value="1"/>
</dbReference>
<dbReference type="PANTHER" id="PTHR22753">
    <property type="entry name" value="TRANSMEMBRANE PROTEIN 68"/>
    <property type="match status" value="1"/>
</dbReference>
<proteinExistence type="predicted"/>
<dbReference type="AlphaFoldDB" id="A0A9X3DQW1"/>
<accession>A0A9X3DQW1</accession>
<organism evidence="2 3">
    <name type="scientific">Acinetobacter nematophilus</name>
    <dbReference type="NCBI Taxonomy" id="2994642"/>
    <lineage>
        <taxon>Bacteria</taxon>
        <taxon>Pseudomonadati</taxon>
        <taxon>Pseudomonadota</taxon>
        <taxon>Gammaproteobacteria</taxon>
        <taxon>Moraxellales</taxon>
        <taxon>Moraxellaceae</taxon>
        <taxon>Acinetobacter</taxon>
    </lineage>
</organism>
<keyword evidence="2" id="KW-0012">Acyltransferase</keyword>
<gene>
    <name evidence="2" type="ORF">OSH00_00030</name>
</gene>
<dbReference type="EMBL" id="JAPKMY010000001">
    <property type="protein sequence ID" value="MCX5466137.1"/>
    <property type="molecule type" value="Genomic_DNA"/>
</dbReference>
<reference evidence="2" key="1">
    <citation type="submission" date="2022-11" db="EMBL/GenBank/DDBJ databases">
        <title>Biodiversity and phylogenetic relationships of bacteria.</title>
        <authorList>
            <person name="Machado R.A.R."/>
            <person name="Bhat A."/>
            <person name="Loulou A."/>
            <person name="Kallel S."/>
        </authorList>
    </citation>
    <scope>NUCLEOTIDE SEQUENCE</scope>
    <source>
        <strain evidence="2">A-IN1</strain>
    </source>
</reference>
<dbReference type="SUPFAM" id="SSF69593">
    <property type="entry name" value="Glycerol-3-phosphate (1)-acyltransferase"/>
    <property type="match status" value="1"/>
</dbReference>
<dbReference type="GO" id="GO:0016746">
    <property type="term" value="F:acyltransferase activity"/>
    <property type="evidence" value="ECO:0007669"/>
    <property type="project" value="UniProtKB-KW"/>
</dbReference>
<dbReference type="PANTHER" id="PTHR22753:SF14">
    <property type="entry name" value="MONOACYLGLYCEROL_DIACYLGLYCEROL O-ACYLTRANSFERASE"/>
    <property type="match status" value="1"/>
</dbReference>
<protein>
    <submittedName>
        <fullName evidence="2">Lysophospholipid acyltransferase family protein</fullName>
    </submittedName>
</protein>
<comment type="caution">
    <text evidence="2">The sequence shown here is derived from an EMBL/GenBank/DDBJ whole genome shotgun (WGS) entry which is preliminary data.</text>
</comment>
<name>A0A9X3DQW1_9GAMM</name>
<dbReference type="InterPro" id="IPR002123">
    <property type="entry name" value="Plipid/glycerol_acylTrfase"/>
</dbReference>
<dbReference type="SMART" id="SM00563">
    <property type="entry name" value="PlsC"/>
    <property type="match status" value="1"/>
</dbReference>
<evidence type="ECO:0000259" key="1">
    <source>
        <dbReference type="SMART" id="SM00563"/>
    </source>
</evidence>
<keyword evidence="2" id="KW-0808">Transferase</keyword>
<feature type="domain" description="Phospholipid/glycerol acyltransferase" evidence="1">
    <location>
        <begin position="42"/>
        <end position="159"/>
    </location>
</feature>
<dbReference type="Proteomes" id="UP001146019">
    <property type="component" value="Unassembled WGS sequence"/>
</dbReference>
<dbReference type="RefSeq" id="WP_266128712.1">
    <property type="nucleotide sequence ID" value="NZ_JAPKMY010000001.1"/>
</dbReference>
<dbReference type="GO" id="GO:0016020">
    <property type="term" value="C:membrane"/>
    <property type="evidence" value="ECO:0007669"/>
    <property type="project" value="TreeGrafter"/>
</dbReference>
<sequence>MTDKTLTIRHNAKLIRLISSLQRFYFRPTFLGAENLVAHKPAMYVGNHTIYGVLDSPILIDYLFTEHKIAVVSLADHMHFHIPVWKEVVKRVGGIDGIQEYAKAAMRQGYSILVFPGGGREVIKRKGEAYQLIWKQRFGFLKLAQEFGYEIAPFVALGGDEVFDLGFDVNVLLQQKWFNKILANPKIDRFLRHGEVIPSIPKHLIPKRIPFYFKFMPRLATDQIKTMDDMILFRDQLQQLIYSEIEALKLYRSEDVDFKHTDAKHTGWD</sequence>